<dbReference type="PANTHER" id="PTHR46007:SF8">
    <property type="entry name" value="C2H2-TYPE DOMAIN-CONTAINING PROTEIN"/>
    <property type="match status" value="1"/>
</dbReference>
<feature type="compositionally biased region" description="Basic and acidic residues" evidence="2">
    <location>
        <begin position="579"/>
        <end position="588"/>
    </location>
</feature>
<reference evidence="3" key="1">
    <citation type="submission" date="2022-12" db="EMBL/GenBank/DDBJ databases">
        <title>Chromosome-level genome assembly of the bean flower thrips Megalurothrips usitatus.</title>
        <authorList>
            <person name="Ma L."/>
            <person name="Liu Q."/>
            <person name="Li H."/>
            <person name="Cai W."/>
        </authorList>
    </citation>
    <scope>NUCLEOTIDE SEQUENCE</scope>
    <source>
        <strain evidence="3">Cailab_2022a</strain>
    </source>
</reference>
<keyword evidence="4" id="KW-1185">Reference proteome</keyword>
<feature type="compositionally biased region" description="Basic and acidic residues" evidence="2">
    <location>
        <begin position="537"/>
        <end position="550"/>
    </location>
</feature>
<protein>
    <submittedName>
        <fullName evidence="3">Uncharacterized protein</fullName>
    </submittedName>
</protein>
<dbReference type="AlphaFoldDB" id="A0AAV7XX15"/>
<dbReference type="GO" id="GO:0016592">
    <property type="term" value="C:mediator complex"/>
    <property type="evidence" value="ECO:0007669"/>
    <property type="project" value="TreeGrafter"/>
</dbReference>
<feature type="region of interest" description="Disordered" evidence="2">
    <location>
        <begin position="340"/>
        <end position="376"/>
    </location>
</feature>
<feature type="region of interest" description="Disordered" evidence="2">
    <location>
        <begin position="286"/>
        <end position="316"/>
    </location>
</feature>
<sequence length="798" mass="88419">MVREYTAALRDKALESAEWQQRLAHSLSETESLEADKARALQQLHDNEERWQQERNELEREVLQQRETVDKLRTQLDDSTRESLRWRARAERAVRDLQETQAPVRLTGTGAVWWRQDKARAAFVKLVARHRQLQQQLRQQQQQCQAVEMVDRAVDAADLAPRVVSRSRGVQCRPPRRHATTCTARPAPRRHRATVTDPADIAAHPEGGEGAAERPPPSAPEGGGGDALVPHGPAQPAVQPPEVAARAAPSENLMDVSVDRLDELLRPRAPDACPDTEHCGGVLQPERMEQQQQQQQQQQHEELAAHPAAPDGEASEDLEGVLTAVRAKLILALQSHLAQRSKRRRSLAEAQTETDSSLDERSRPCSETCRGRDIEDTSVSTGAGALVVLDTQALVGVESEHRQDRRGEGLQATRETQVSPADLSPENDMVVVSEQSVVFVGARCGRRDAGTMTTSSRLPEPGASAETRSLQRESRLSAELADGEEERRRARSHIEFLQRRLQQLIHCSAVTASDLAALRSVHAKLTEQQEAQVDPSPGHRGEDKGGRRADAGPPEQPPRDPHATDIDNDGPKKKKKKRRSEEQLDHTPTKLVEYIPDERELAEVTVLAAGAVRMLLKERRRAASARAWPWASPAPAVPPNTPRDARAQQQQQQQRLVMTSRECAARLQAQSLAHQRHLQAVRGEHHKHIQAVRAAHSQAVGRLVDQHALALVRARDQLRAELRAEVQRELRKDMRAVIARSTAALEALHQAELSSLTRSSADPGVAGTARSGSDNASSQFSTAFDGHRRRRGQPIFSV</sequence>
<dbReference type="GO" id="GO:0045944">
    <property type="term" value="P:positive regulation of transcription by RNA polymerase II"/>
    <property type="evidence" value="ECO:0007669"/>
    <property type="project" value="TreeGrafter"/>
</dbReference>
<feature type="compositionally biased region" description="Basic and acidic residues" evidence="2">
    <location>
        <begin position="358"/>
        <end position="375"/>
    </location>
</feature>
<dbReference type="GO" id="GO:0003713">
    <property type="term" value="F:transcription coactivator activity"/>
    <property type="evidence" value="ECO:0007669"/>
    <property type="project" value="TreeGrafter"/>
</dbReference>
<evidence type="ECO:0000256" key="2">
    <source>
        <dbReference type="SAM" id="MobiDB-lite"/>
    </source>
</evidence>
<feature type="compositionally biased region" description="Basic and acidic residues" evidence="2">
    <location>
        <begin position="557"/>
        <end position="571"/>
    </location>
</feature>
<evidence type="ECO:0000313" key="3">
    <source>
        <dbReference type="EMBL" id="KAJ1531084.1"/>
    </source>
</evidence>
<feature type="compositionally biased region" description="Polar residues" evidence="2">
    <location>
        <begin position="770"/>
        <end position="782"/>
    </location>
</feature>
<feature type="region of interest" description="Disordered" evidence="2">
    <location>
        <begin position="398"/>
        <end position="425"/>
    </location>
</feature>
<accession>A0AAV7XX15</accession>
<dbReference type="InterPro" id="IPR051647">
    <property type="entry name" value="Mediator_comp_sub12"/>
</dbReference>
<feature type="coiled-coil region" evidence="1">
    <location>
        <begin position="30"/>
        <end position="82"/>
    </location>
</feature>
<feature type="compositionally biased region" description="Low complexity" evidence="2">
    <location>
        <begin position="234"/>
        <end position="249"/>
    </location>
</feature>
<gene>
    <name evidence="3" type="ORF">ONE63_005910</name>
</gene>
<evidence type="ECO:0000256" key="1">
    <source>
        <dbReference type="SAM" id="Coils"/>
    </source>
</evidence>
<evidence type="ECO:0000313" key="4">
    <source>
        <dbReference type="Proteomes" id="UP001075354"/>
    </source>
</evidence>
<proteinExistence type="predicted"/>
<name>A0AAV7XX15_9NEOP</name>
<feature type="region of interest" description="Disordered" evidence="2">
    <location>
        <begin position="165"/>
        <end position="251"/>
    </location>
</feature>
<feature type="coiled-coil region" evidence="1">
    <location>
        <begin position="123"/>
        <end position="150"/>
    </location>
</feature>
<dbReference type="PANTHER" id="PTHR46007">
    <property type="entry name" value="MEDIATOR OF RNA POLYMERASE II TRANSCRIPTION SUBUNIT 12"/>
    <property type="match status" value="1"/>
</dbReference>
<dbReference type="Proteomes" id="UP001075354">
    <property type="component" value="Chromosome 2"/>
</dbReference>
<feature type="compositionally biased region" description="Basic and acidic residues" evidence="2">
    <location>
        <begin position="398"/>
        <end position="408"/>
    </location>
</feature>
<dbReference type="EMBL" id="JAPTSV010000002">
    <property type="protein sequence ID" value="KAJ1531084.1"/>
    <property type="molecule type" value="Genomic_DNA"/>
</dbReference>
<organism evidence="3 4">
    <name type="scientific">Megalurothrips usitatus</name>
    <name type="common">bean blossom thrips</name>
    <dbReference type="NCBI Taxonomy" id="439358"/>
    <lineage>
        <taxon>Eukaryota</taxon>
        <taxon>Metazoa</taxon>
        <taxon>Ecdysozoa</taxon>
        <taxon>Arthropoda</taxon>
        <taxon>Hexapoda</taxon>
        <taxon>Insecta</taxon>
        <taxon>Pterygota</taxon>
        <taxon>Neoptera</taxon>
        <taxon>Paraneoptera</taxon>
        <taxon>Thysanoptera</taxon>
        <taxon>Terebrantia</taxon>
        <taxon>Thripoidea</taxon>
        <taxon>Thripidae</taxon>
        <taxon>Megalurothrips</taxon>
    </lineage>
</organism>
<feature type="region of interest" description="Disordered" evidence="2">
    <location>
        <begin position="448"/>
        <end position="488"/>
    </location>
</feature>
<feature type="region of interest" description="Disordered" evidence="2">
    <location>
        <begin position="527"/>
        <end position="591"/>
    </location>
</feature>
<keyword evidence="1" id="KW-0175">Coiled coil</keyword>
<feature type="region of interest" description="Disordered" evidence="2">
    <location>
        <begin position="756"/>
        <end position="798"/>
    </location>
</feature>
<comment type="caution">
    <text evidence="3">The sequence shown here is derived from an EMBL/GenBank/DDBJ whole genome shotgun (WGS) entry which is preliminary data.</text>
</comment>